<protein>
    <submittedName>
        <fullName evidence="3">NAD-dependent epimerase/dehydratase family protein</fullName>
    </submittedName>
</protein>
<dbReference type="Pfam" id="PF01370">
    <property type="entry name" value="Epimerase"/>
    <property type="match status" value="2"/>
</dbReference>
<dbReference type="PANTHER" id="PTHR43000">
    <property type="entry name" value="DTDP-D-GLUCOSE 4,6-DEHYDRATASE-RELATED"/>
    <property type="match status" value="1"/>
</dbReference>
<dbReference type="AlphaFoldDB" id="A0A932CLV1"/>
<dbReference type="EMBL" id="JACPRF010000085">
    <property type="protein sequence ID" value="MBI2875795.1"/>
    <property type="molecule type" value="Genomic_DNA"/>
</dbReference>
<proteinExistence type="inferred from homology"/>
<evidence type="ECO:0000313" key="4">
    <source>
        <dbReference type="Proteomes" id="UP000769766"/>
    </source>
</evidence>
<dbReference type="InterPro" id="IPR001509">
    <property type="entry name" value="Epimerase_deHydtase"/>
</dbReference>
<accession>A0A932CLV1</accession>
<dbReference type="Gene3D" id="3.40.50.720">
    <property type="entry name" value="NAD(P)-binding Rossmann-like Domain"/>
    <property type="match status" value="1"/>
</dbReference>
<sequence>MKILIIGGTGPTGSFMVEELLSRGHQVTIYHTGTHEVAFSSPVEHIHGDPRELGDLQRDLGGRSFDAAVNTAGRIRHVIEVLRGRVGRLVAISGMGVYRDLYAGMPVPIPEEAPLHADPSGNRFYYNVVQGERAVMEAHEQGRFTATLLRYPLIYGPRAIPPFDWYWVRRVLDGRPWVLLPGDGLTLPQRGYARNLAHAVVLALESPQAAGQVYNTGDERCLPVRALAQVVAEALGHRWELISVPFAQAPPGNPFATPCHTLLDLSKIKAELGYRDLVGAEEATRQTALWLREHPPTEGELDPRYFQQAFDYEAEDQIVQRLRAQTS</sequence>
<evidence type="ECO:0000313" key="3">
    <source>
        <dbReference type="EMBL" id="MBI2875795.1"/>
    </source>
</evidence>
<evidence type="ECO:0000259" key="2">
    <source>
        <dbReference type="Pfam" id="PF01370"/>
    </source>
</evidence>
<comment type="similarity">
    <text evidence="1">Belongs to the NAD(P)-dependent epimerase/dehydratase family.</text>
</comment>
<name>A0A932CLV1_UNCTE</name>
<organism evidence="3 4">
    <name type="scientific">Tectimicrobiota bacterium</name>
    <dbReference type="NCBI Taxonomy" id="2528274"/>
    <lineage>
        <taxon>Bacteria</taxon>
        <taxon>Pseudomonadati</taxon>
        <taxon>Nitrospinota/Tectimicrobiota group</taxon>
        <taxon>Candidatus Tectimicrobiota</taxon>
    </lineage>
</organism>
<dbReference type="Proteomes" id="UP000769766">
    <property type="component" value="Unassembled WGS sequence"/>
</dbReference>
<feature type="domain" description="NAD-dependent epimerase/dehydratase" evidence="2">
    <location>
        <begin position="79"/>
        <end position="217"/>
    </location>
</feature>
<dbReference type="SUPFAM" id="SSF51735">
    <property type="entry name" value="NAD(P)-binding Rossmann-fold domains"/>
    <property type="match status" value="1"/>
</dbReference>
<comment type="caution">
    <text evidence="3">The sequence shown here is derived from an EMBL/GenBank/DDBJ whole genome shotgun (WGS) entry which is preliminary data.</text>
</comment>
<reference evidence="3" key="1">
    <citation type="submission" date="2020-07" db="EMBL/GenBank/DDBJ databases">
        <title>Huge and variable diversity of episymbiotic CPR bacteria and DPANN archaea in groundwater ecosystems.</title>
        <authorList>
            <person name="He C.Y."/>
            <person name="Keren R."/>
            <person name="Whittaker M."/>
            <person name="Farag I.F."/>
            <person name="Doudna J."/>
            <person name="Cate J.H.D."/>
            <person name="Banfield J.F."/>
        </authorList>
    </citation>
    <scope>NUCLEOTIDE SEQUENCE</scope>
    <source>
        <strain evidence="3">NC_groundwater_672_Ag_B-0.1um_62_36</strain>
    </source>
</reference>
<evidence type="ECO:0000256" key="1">
    <source>
        <dbReference type="ARBA" id="ARBA00007637"/>
    </source>
</evidence>
<feature type="domain" description="NAD-dependent epimerase/dehydratase" evidence="2">
    <location>
        <begin position="3"/>
        <end position="78"/>
    </location>
</feature>
<gene>
    <name evidence="3" type="ORF">HYY20_02815</name>
</gene>
<dbReference type="InterPro" id="IPR036291">
    <property type="entry name" value="NAD(P)-bd_dom_sf"/>
</dbReference>